<dbReference type="InterPro" id="IPR001531">
    <property type="entry name" value="Zn_PLipaseC"/>
</dbReference>
<name>A0A1M4TV03_9FIRM</name>
<evidence type="ECO:0000256" key="1">
    <source>
        <dbReference type="ARBA" id="ARBA00012018"/>
    </source>
</evidence>
<evidence type="ECO:0000256" key="8">
    <source>
        <dbReference type="ARBA" id="ARBA00031285"/>
    </source>
</evidence>
<evidence type="ECO:0000256" key="4">
    <source>
        <dbReference type="ARBA" id="ARBA00022723"/>
    </source>
</evidence>
<dbReference type="SMART" id="SM00770">
    <property type="entry name" value="Zn_dep_PLPC"/>
    <property type="match status" value="1"/>
</dbReference>
<evidence type="ECO:0000256" key="2">
    <source>
        <dbReference type="ARBA" id="ARBA00018391"/>
    </source>
</evidence>
<evidence type="ECO:0000256" key="3">
    <source>
        <dbReference type="ARBA" id="ARBA00022525"/>
    </source>
</evidence>
<dbReference type="EMBL" id="FQUY01000002">
    <property type="protein sequence ID" value="SHE48224.1"/>
    <property type="molecule type" value="Genomic_DNA"/>
</dbReference>
<organism evidence="10 11">
    <name type="scientific">Desulforamulus putei DSM 12395</name>
    <dbReference type="NCBI Taxonomy" id="1121429"/>
    <lineage>
        <taxon>Bacteria</taxon>
        <taxon>Bacillati</taxon>
        <taxon>Bacillota</taxon>
        <taxon>Clostridia</taxon>
        <taxon>Eubacteriales</taxon>
        <taxon>Peptococcaceae</taxon>
        <taxon>Desulforamulus</taxon>
    </lineage>
</organism>
<reference evidence="11" key="1">
    <citation type="submission" date="2016-11" db="EMBL/GenBank/DDBJ databases">
        <authorList>
            <person name="Varghese N."/>
            <person name="Submissions S."/>
        </authorList>
    </citation>
    <scope>NUCLEOTIDE SEQUENCE [LARGE SCALE GENOMIC DNA]</scope>
    <source>
        <strain evidence="11">DSM 12395</strain>
    </source>
</reference>
<evidence type="ECO:0000256" key="7">
    <source>
        <dbReference type="ARBA" id="ARBA00022833"/>
    </source>
</evidence>
<dbReference type="Proteomes" id="UP000184148">
    <property type="component" value="Unassembled WGS sequence"/>
</dbReference>
<evidence type="ECO:0000256" key="5">
    <source>
        <dbReference type="ARBA" id="ARBA00022729"/>
    </source>
</evidence>
<dbReference type="OrthoDB" id="1677163at2"/>
<evidence type="ECO:0000259" key="9">
    <source>
        <dbReference type="PROSITE" id="PS51346"/>
    </source>
</evidence>
<keyword evidence="6" id="KW-0378">Hydrolase</keyword>
<keyword evidence="4" id="KW-0479">Metal-binding</keyword>
<dbReference type="GO" id="GO:0008270">
    <property type="term" value="F:zinc ion binding"/>
    <property type="evidence" value="ECO:0007669"/>
    <property type="project" value="InterPro"/>
</dbReference>
<dbReference type="Gene3D" id="1.10.575.10">
    <property type="entry name" value="P1 Nuclease"/>
    <property type="match status" value="1"/>
</dbReference>
<dbReference type="InterPro" id="IPR008947">
    <property type="entry name" value="PLipase_C/P1_nuclease_dom_sf"/>
</dbReference>
<dbReference type="EC" id="3.1.4.3" evidence="1"/>
<dbReference type="InterPro" id="IPR029002">
    <property type="entry name" value="PLPC/GPLD1"/>
</dbReference>
<proteinExistence type="predicted"/>
<keyword evidence="5" id="KW-0732">Signal</keyword>
<evidence type="ECO:0000313" key="11">
    <source>
        <dbReference type="Proteomes" id="UP000184148"/>
    </source>
</evidence>
<dbReference type="SUPFAM" id="SSF48537">
    <property type="entry name" value="Phospholipase C/P1 nuclease"/>
    <property type="match status" value="1"/>
</dbReference>
<dbReference type="RefSeq" id="WP_073235167.1">
    <property type="nucleotide sequence ID" value="NZ_FQUY01000002.1"/>
</dbReference>
<dbReference type="STRING" id="1121429.SAMN02745133_00474"/>
<dbReference type="AlphaFoldDB" id="A0A1M4TV03"/>
<gene>
    <name evidence="10" type="ORF">SAMN02745133_00474</name>
</gene>
<dbReference type="GO" id="GO:0034480">
    <property type="term" value="F:phosphatidylcholine phospholipase C activity"/>
    <property type="evidence" value="ECO:0007669"/>
    <property type="project" value="UniProtKB-EC"/>
</dbReference>
<keyword evidence="11" id="KW-1185">Reference proteome</keyword>
<keyword evidence="3" id="KW-0964">Secreted</keyword>
<dbReference type="Pfam" id="PF00882">
    <property type="entry name" value="Zn_dep_PLPC"/>
    <property type="match status" value="1"/>
</dbReference>
<sequence length="230" mass="26395">MTLTQATWNCAKVMLALTSPLQVMIKTRRPRNTHHFCNRQAVQILRRDGLQSEALFFQSYLDVLNHGSSWSDRGFKNISHYYNYRENTGLWHGPDAPTECRYYFNRAIKHWRRGRREKAIFYLGAAGHILQDLCVPHHAGGLVFSGHKYFEDWARDHYEDFATSLGGLYDLGGCAGDWVKQNAMVAAGYLPEVMEDNAPAVEKVCGLLLQRAQRTTAGFLHFFIQRVKPN</sequence>
<accession>A0A1M4TV03</accession>
<evidence type="ECO:0000313" key="10">
    <source>
        <dbReference type="EMBL" id="SHE48224.1"/>
    </source>
</evidence>
<keyword evidence="7" id="KW-0862">Zinc</keyword>
<dbReference type="CDD" id="cd11009">
    <property type="entry name" value="Zn_dep_PLPC"/>
    <property type="match status" value="1"/>
</dbReference>
<dbReference type="PROSITE" id="PS51346">
    <property type="entry name" value="PROKAR_ZN_DEPEND_PLPC_2"/>
    <property type="match status" value="1"/>
</dbReference>
<protein>
    <recommendedName>
        <fullName evidence="2">Phospholipase C</fullName>
        <ecNumber evidence="1">3.1.4.3</ecNumber>
    </recommendedName>
    <alternativeName>
        <fullName evidence="8">Phosphatidylcholine cholinephosphohydrolase</fullName>
    </alternativeName>
</protein>
<evidence type="ECO:0000256" key="6">
    <source>
        <dbReference type="ARBA" id="ARBA00022801"/>
    </source>
</evidence>
<feature type="domain" description="Zn-dependent PLC" evidence="9">
    <location>
        <begin position="20"/>
        <end position="230"/>
    </location>
</feature>